<evidence type="ECO:0000256" key="1">
    <source>
        <dbReference type="SAM" id="MobiDB-lite"/>
    </source>
</evidence>
<dbReference type="Proteomes" id="UP000318453">
    <property type="component" value="Chromosome"/>
</dbReference>
<gene>
    <name evidence="2" type="ORF">FRE64_16335</name>
</gene>
<organism evidence="2 3">
    <name type="scientific">Euhalothece natronophila Z-M001</name>
    <dbReference type="NCBI Taxonomy" id="522448"/>
    <lineage>
        <taxon>Bacteria</taxon>
        <taxon>Bacillati</taxon>
        <taxon>Cyanobacteriota</taxon>
        <taxon>Cyanophyceae</taxon>
        <taxon>Oscillatoriophycideae</taxon>
        <taxon>Chroococcales</taxon>
        <taxon>Halothecacae</taxon>
        <taxon>Halothece cluster</taxon>
        <taxon>Euhalothece</taxon>
    </lineage>
</organism>
<reference evidence="2" key="1">
    <citation type="submission" date="2019-08" db="EMBL/GenBank/DDBJ databases">
        <title>Carotenoids and Carotenoid Binding Proteins in the Halophilic Cyanobacterium Euhalothece sp. ZM00.</title>
        <authorList>
            <person name="Cho S.M."/>
            <person name="Song J.Y."/>
            <person name="Park Y.-I."/>
        </authorList>
    </citation>
    <scope>NUCLEOTIDE SEQUENCE [LARGE SCALE GENOMIC DNA]</scope>
    <source>
        <strain evidence="2">Z-M001</strain>
    </source>
</reference>
<dbReference type="Gene3D" id="1.10.1220.10">
    <property type="entry name" value="Met repressor-like"/>
    <property type="match status" value="1"/>
</dbReference>
<evidence type="ECO:0000313" key="3">
    <source>
        <dbReference type="Proteomes" id="UP000318453"/>
    </source>
</evidence>
<dbReference type="CDD" id="cd21631">
    <property type="entry name" value="RHH_CopG_NikR-like"/>
    <property type="match status" value="1"/>
</dbReference>
<keyword evidence="3" id="KW-1185">Reference proteome</keyword>
<dbReference type="SUPFAM" id="SSF47598">
    <property type="entry name" value="Ribbon-helix-helix"/>
    <property type="match status" value="1"/>
</dbReference>
<accession>A0A5B8NPY8</accession>
<dbReference type="AlphaFoldDB" id="A0A5B8NPY8"/>
<protein>
    <recommendedName>
        <fullName evidence="4">CopG family transcriptional regulator</fullName>
    </recommendedName>
</protein>
<proteinExistence type="predicted"/>
<evidence type="ECO:0008006" key="4">
    <source>
        <dbReference type="Google" id="ProtNLM"/>
    </source>
</evidence>
<dbReference type="OrthoDB" id="514592at2"/>
<dbReference type="KEGG" id="enn:FRE64_16335"/>
<name>A0A5B8NPY8_9CHRO</name>
<dbReference type="InterPro" id="IPR010985">
    <property type="entry name" value="Ribbon_hlx_hlx"/>
</dbReference>
<dbReference type="InterPro" id="IPR013321">
    <property type="entry name" value="Arc_rbn_hlx_hlx"/>
</dbReference>
<dbReference type="EMBL" id="CP042326">
    <property type="protein sequence ID" value="QDZ41372.1"/>
    <property type="molecule type" value="Genomic_DNA"/>
</dbReference>
<feature type="region of interest" description="Disordered" evidence="1">
    <location>
        <begin position="91"/>
        <end position="119"/>
    </location>
</feature>
<dbReference type="GO" id="GO:0006355">
    <property type="term" value="P:regulation of DNA-templated transcription"/>
    <property type="evidence" value="ECO:0007669"/>
    <property type="project" value="InterPro"/>
</dbReference>
<sequence>MSDKQKVTLYIPPDVHRQLKIKAATSANTMSDLVEQAVTFYLNHSEIVEEVQEQRQGQTYRIYECPECESALVMQEGELKALKEQPTVKADELTTEQVGQRVKAANHSDSQDQEQLVPC</sequence>
<evidence type="ECO:0000313" key="2">
    <source>
        <dbReference type="EMBL" id="QDZ41372.1"/>
    </source>
</evidence>